<dbReference type="GO" id="GO:0016773">
    <property type="term" value="F:phosphotransferase activity, alcohol group as acceptor"/>
    <property type="evidence" value="ECO:0007669"/>
    <property type="project" value="InterPro"/>
</dbReference>
<organism evidence="1 2">
    <name type="scientific">Sutcliffiella horikoshii</name>
    <dbReference type="NCBI Taxonomy" id="79883"/>
    <lineage>
        <taxon>Bacteria</taxon>
        <taxon>Bacillati</taxon>
        <taxon>Bacillota</taxon>
        <taxon>Bacilli</taxon>
        <taxon>Bacillales</taxon>
        <taxon>Bacillaceae</taxon>
        <taxon>Sutcliffiella</taxon>
    </lineage>
</organism>
<reference evidence="1 2" key="1">
    <citation type="submission" date="2019-08" db="EMBL/GenBank/DDBJ databases">
        <title>Bacillus genomes from the desert of Cuatro Cienegas, Coahuila.</title>
        <authorList>
            <person name="Olmedo-Alvarez G."/>
        </authorList>
    </citation>
    <scope>NUCLEOTIDE SEQUENCE [LARGE SCALE GENOMIC DNA]</scope>
    <source>
        <strain evidence="1 2">CH28_1T</strain>
    </source>
</reference>
<dbReference type="Proteomes" id="UP000322524">
    <property type="component" value="Unassembled WGS sequence"/>
</dbReference>
<dbReference type="EMBL" id="VTEV01000007">
    <property type="protein sequence ID" value="TYS65626.1"/>
    <property type="molecule type" value="Genomic_DNA"/>
</dbReference>
<dbReference type="Pfam" id="PF04655">
    <property type="entry name" value="APH_6_hur"/>
    <property type="match status" value="1"/>
</dbReference>
<evidence type="ECO:0008006" key="3">
    <source>
        <dbReference type="Google" id="ProtNLM"/>
    </source>
</evidence>
<dbReference type="InterPro" id="IPR011009">
    <property type="entry name" value="Kinase-like_dom_sf"/>
</dbReference>
<dbReference type="Gene3D" id="3.90.1200.10">
    <property type="match status" value="1"/>
</dbReference>
<dbReference type="GO" id="GO:0019748">
    <property type="term" value="P:secondary metabolic process"/>
    <property type="evidence" value="ECO:0007669"/>
    <property type="project" value="InterPro"/>
</dbReference>
<proteinExistence type="predicted"/>
<dbReference type="AlphaFoldDB" id="A0A5D4SUW2"/>
<dbReference type="SUPFAM" id="SSF56112">
    <property type="entry name" value="Protein kinase-like (PK-like)"/>
    <property type="match status" value="1"/>
</dbReference>
<protein>
    <recommendedName>
        <fullName evidence="3">Streptomycin 6-kinase</fullName>
    </recommendedName>
</protein>
<accession>A0A5D4SUW2</accession>
<gene>
    <name evidence="1" type="ORF">FZC76_17175</name>
</gene>
<evidence type="ECO:0000313" key="2">
    <source>
        <dbReference type="Proteomes" id="UP000322524"/>
    </source>
</evidence>
<name>A0A5D4SUW2_9BACI</name>
<evidence type="ECO:0000313" key="1">
    <source>
        <dbReference type="EMBL" id="TYS65626.1"/>
    </source>
</evidence>
<comment type="caution">
    <text evidence="1">The sequence shown here is derived from an EMBL/GenBank/DDBJ whole genome shotgun (WGS) entry which is preliminary data.</text>
</comment>
<dbReference type="OrthoDB" id="179394at2"/>
<dbReference type="InterPro" id="IPR006748">
    <property type="entry name" value="NH2Glyco/OHUrea_AB-resist_kin"/>
</dbReference>
<sequence length="327" mass="37423">MSWPIQMGIDGHLHSVGNRNMVNLPPKFVQTIRDIHQEKGEEWLQNFDSLIHYCEKNWSLKVLPPFELSYNFVAPAKKRDGGQVVLKLSVPSKEFYSEVDALRYFAGDGMVSIIDIEVDRGILILERLTPGDTLATLEDDIKATQIAADIMESLWVRETPGSCLPEIEEREKSLLDFQQQFPFGKGPITRELLQKAVQTFRRLLDEKNERYILHGDLHHYNILKAELSWVAIDPKGLVGEREYDTIQFLLNKLPDANIEPILLKRIAVLVGKLKLDERRILAWGFAHGVLSTCWSLEEGEDYSSAFFKSIFVFENLHNQKYGLLGVG</sequence>